<dbReference type="InterPro" id="IPR006176">
    <property type="entry name" value="3-OHacyl-CoA_DH_NAD-bd"/>
</dbReference>
<evidence type="ECO:0000313" key="6">
    <source>
        <dbReference type="Proteomes" id="UP001596383"/>
    </source>
</evidence>
<accession>A0ABD5SHB6</accession>
<dbReference type="InterPro" id="IPR008927">
    <property type="entry name" value="6-PGluconate_DH-like_C_sf"/>
</dbReference>
<evidence type="ECO:0000313" key="5">
    <source>
        <dbReference type="EMBL" id="MFC6764432.1"/>
    </source>
</evidence>
<organism evidence="5 6">
    <name type="scientific">Natrinema soli</name>
    <dbReference type="NCBI Taxonomy" id="1930624"/>
    <lineage>
        <taxon>Archaea</taxon>
        <taxon>Methanobacteriati</taxon>
        <taxon>Methanobacteriota</taxon>
        <taxon>Stenosarchaea group</taxon>
        <taxon>Halobacteria</taxon>
        <taxon>Halobacteriales</taxon>
        <taxon>Natrialbaceae</taxon>
        <taxon>Natrinema</taxon>
    </lineage>
</organism>
<dbReference type="Gene3D" id="1.10.1040.10">
    <property type="entry name" value="N-(1-d-carboxylethyl)-l-norvaline Dehydrogenase, domain 2"/>
    <property type="match status" value="1"/>
</dbReference>
<gene>
    <name evidence="5" type="ORF">ACFQE6_05105</name>
</gene>
<dbReference type="EC" id="1.1.1.35" evidence="5"/>
<reference evidence="5 6" key="1">
    <citation type="journal article" date="2019" name="Int. J. Syst. Evol. Microbiol.">
        <title>The Global Catalogue of Microorganisms (GCM) 10K type strain sequencing project: providing services to taxonomists for standard genome sequencing and annotation.</title>
        <authorList>
            <consortium name="The Broad Institute Genomics Platform"/>
            <consortium name="The Broad Institute Genome Sequencing Center for Infectious Disease"/>
            <person name="Wu L."/>
            <person name="Ma J."/>
        </authorList>
    </citation>
    <scope>NUCLEOTIDE SEQUENCE [LARGE SCALE GENOMIC DNA]</scope>
    <source>
        <strain evidence="5 6">LMG 29247</strain>
    </source>
</reference>
<dbReference type="PANTHER" id="PTHR48075">
    <property type="entry name" value="3-HYDROXYACYL-COA DEHYDROGENASE FAMILY PROTEIN"/>
    <property type="match status" value="1"/>
</dbReference>
<protein>
    <submittedName>
        <fullName evidence="5">3-hydroxyacyl-CoA dehydrogenase family protein</fullName>
        <ecNumber evidence="5">1.1.1.35</ecNumber>
    </submittedName>
</protein>
<keyword evidence="1 5" id="KW-0560">Oxidoreductase</keyword>
<proteinExistence type="predicted"/>
<dbReference type="SUPFAM" id="SSF48179">
    <property type="entry name" value="6-phosphogluconate dehydrogenase C-terminal domain-like"/>
    <property type="match status" value="1"/>
</dbReference>
<evidence type="ECO:0000259" key="3">
    <source>
        <dbReference type="Pfam" id="PF00725"/>
    </source>
</evidence>
<evidence type="ECO:0000256" key="1">
    <source>
        <dbReference type="ARBA" id="ARBA00023002"/>
    </source>
</evidence>
<dbReference type="SUPFAM" id="SSF51735">
    <property type="entry name" value="NAD(P)-binding Rossmann-fold domains"/>
    <property type="match status" value="1"/>
</dbReference>
<dbReference type="InterPro" id="IPR022694">
    <property type="entry name" value="3-OHacyl-CoA_DH"/>
</dbReference>
<dbReference type="InterPro" id="IPR013328">
    <property type="entry name" value="6PGD_dom2"/>
</dbReference>
<dbReference type="Proteomes" id="UP001596383">
    <property type="component" value="Unassembled WGS sequence"/>
</dbReference>
<evidence type="ECO:0000256" key="2">
    <source>
        <dbReference type="PIRSR" id="PIRSR000105-1"/>
    </source>
</evidence>
<dbReference type="EMBL" id="JBHSWV010000081">
    <property type="protein sequence ID" value="MFC6764432.1"/>
    <property type="molecule type" value="Genomic_DNA"/>
</dbReference>
<feature type="site" description="Important for catalytic activity" evidence="2">
    <location>
        <position position="144"/>
    </location>
</feature>
<dbReference type="RefSeq" id="WP_273737500.1">
    <property type="nucleotide sequence ID" value="NZ_JAQIVI010000081.1"/>
</dbReference>
<name>A0ABD5SHB6_9EURY</name>
<dbReference type="InterPro" id="IPR006108">
    <property type="entry name" value="3HC_DH_C"/>
</dbReference>
<feature type="domain" description="3-hydroxyacyl-CoA dehydrogenase NAD binding" evidence="4">
    <location>
        <begin position="6"/>
        <end position="187"/>
    </location>
</feature>
<dbReference type="PANTHER" id="PTHR48075:SF5">
    <property type="entry name" value="3-HYDROXYBUTYRYL-COA DEHYDROGENASE"/>
    <property type="match status" value="1"/>
</dbReference>
<feature type="domain" description="3-hydroxyacyl-CoA dehydrogenase C-terminal" evidence="3">
    <location>
        <begin position="193"/>
        <end position="237"/>
    </location>
</feature>
<comment type="caution">
    <text evidence="5">The sequence shown here is derived from an EMBL/GenBank/DDBJ whole genome shotgun (WGS) entry which is preliminary data.</text>
</comment>
<dbReference type="GO" id="GO:0003857">
    <property type="term" value="F:(3S)-3-hydroxyacyl-CoA dehydrogenase (NAD+) activity"/>
    <property type="evidence" value="ECO:0007669"/>
    <property type="project" value="UniProtKB-EC"/>
</dbReference>
<dbReference type="Pfam" id="PF00725">
    <property type="entry name" value="3HCDH"/>
    <property type="match status" value="1"/>
</dbReference>
<dbReference type="Pfam" id="PF02737">
    <property type="entry name" value="3HCDH_N"/>
    <property type="match status" value="1"/>
</dbReference>
<dbReference type="AlphaFoldDB" id="A0ABD5SHB6"/>
<dbReference type="InterPro" id="IPR036291">
    <property type="entry name" value="NAD(P)-bd_dom_sf"/>
</dbReference>
<dbReference type="PIRSF" id="PIRSF000105">
    <property type="entry name" value="HCDH"/>
    <property type="match status" value="1"/>
</dbReference>
<keyword evidence="6" id="KW-1185">Reference proteome</keyword>
<evidence type="ECO:0000259" key="4">
    <source>
        <dbReference type="Pfam" id="PF02737"/>
    </source>
</evidence>
<sequence>MPVVDNVAIMGGGIMGRGIGQTLLQNGYSVTIRDIEEEVLEETKERMINGSYGLERAVEGGYLTEAEMGDALNRLTLTTDIEEAVDGADFVLEAVTEDLNIKGQVFQDLDELTDDIPLFTNTSGFSITGLSNAVEDSSRVAGTHFFSPVPVMDFVEIIRGPATDDEVIELAEAVIDDIGKERVTITDDPHHYGFIVNRCWAAMREEARKVVREGIATEEQVNLAMREGRNLPVGPLEGPGLGEEWD</sequence>
<dbReference type="Gene3D" id="3.40.50.720">
    <property type="entry name" value="NAD(P)-binding Rossmann-like Domain"/>
    <property type="match status" value="1"/>
</dbReference>